<evidence type="ECO:0000313" key="1">
    <source>
        <dbReference type="EMBL" id="MBB3161487.1"/>
    </source>
</evidence>
<name>A0ABR6G5D8_9HYPH</name>
<gene>
    <name evidence="1" type="ORF">FHS25_001936</name>
</gene>
<comment type="caution">
    <text evidence="1">The sequence shown here is derived from an EMBL/GenBank/DDBJ whole genome shotgun (WGS) entry which is preliminary data.</text>
</comment>
<organism evidence="1 2">
    <name type="scientific">Rhizobium laguerreae</name>
    <dbReference type="NCBI Taxonomy" id="1076926"/>
    <lineage>
        <taxon>Bacteria</taxon>
        <taxon>Pseudomonadati</taxon>
        <taxon>Pseudomonadota</taxon>
        <taxon>Alphaproteobacteria</taxon>
        <taxon>Hyphomicrobiales</taxon>
        <taxon>Rhizobiaceae</taxon>
        <taxon>Rhizobium/Agrobacterium group</taxon>
        <taxon>Rhizobium</taxon>
    </lineage>
</organism>
<sequence length="42" mass="4603">MGDPEAEPSDCYKRQLCAKSGHIEGLAMTKMGPEGDWPHLES</sequence>
<protein>
    <submittedName>
        <fullName evidence="1">Uncharacterized protein</fullName>
    </submittedName>
</protein>
<accession>A0ABR6G5D8</accession>
<proteinExistence type="predicted"/>
<dbReference type="RefSeq" id="WP_260685302.1">
    <property type="nucleotide sequence ID" value="NZ_JAAXQP010000020.1"/>
</dbReference>
<reference evidence="1 2" key="1">
    <citation type="submission" date="2020-08" db="EMBL/GenBank/DDBJ databases">
        <title>Genomic Encyclopedia of Type Strains, Phase III (KMG-III): the genomes of soil and plant-associated and newly described type strains.</title>
        <authorList>
            <person name="Whitman W."/>
        </authorList>
    </citation>
    <scope>NUCLEOTIDE SEQUENCE [LARGE SCALE GENOMIC DNA]</scope>
    <source>
        <strain evidence="1 2">CECT 8280</strain>
    </source>
</reference>
<dbReference type="EMBL" id="JACHXX010000002">
    <property type="protein sequence ID" value="MBB3161487.1"/>
    <property type="molecule type" value="Genomic_DNA"/>
</dbReference>
<dbReference type="Proteomes" id="UP000542811">
    <property type="component" value="Unassembled WGS sequence"/>
</dbReference>
<keyword evidence="2" id="KW-1185">Reference proteome</keyword>
<evidence type="ECO:0000313" key="2">
    <source>
        <dbReference type="Proteomes" id="UP000542811"/>
    </source>
</evidence>